<keyword evidence="1 9" id="KW-1003">Cell membrane</keyword>
<evidence type="ECO:0000256" key="3">
    <source>
        <dbReference type="ARBA" id="ARBA00022741"/>
    </source>
</evidence>
<dbReference type="PANTHER" id="PTHR43134:SF1">
    <property type="entry name" value="SIGNAL RECOGNITION PARTICLE RECEPTOR SUBUNIT ALPHA"/>
    <property type="match status" value="1"/>
</dbReference>
<dbReference type="InterPro" id="IPR036225">
    <property type="entry name" value="SRP/SRP_N"/>
</dbReference>
<keyword evidence="3 9" id="KW-0547">Nucleotide-binding</keyword>
<dbReference type="PROSITE" id="PS00300">
    <property type="entry name" value="SRP54"/>
    <property type="match status" value="1"/>
</dbReference>
<feature type="binding site" evidence="9">
    <location>
        <begin position="385"/>
        <end position="388"/>
    </location>
    <ligand>
        <name>GTP</name>
        <dbReference type="ChEBI" id="CHEBI:37565"/>
    </ligand>
</feature>
<dbReference type="GO" id="GO:0005047">
    <property type="term" value="F:signal recognition particle binding"/>
    <property type="evidence" value="ECO:0007669"/>
    <property type="project" value="TreeGrafter"/>
</dbReference>
<gene>
    <name evidence="9" type="primary">ftsY</name>
    <name evidence="12" type="ORF">B7712_07120</name>
</gene>
<dbReference type="CDD" id="cd17874">
    <property type="entry name" value="FtsY"/>
    <property type="match status" value="1"/>
</dbReference>
<comment type="caution">
    <text evidence="12">The sequence shown here is derived from an EMBL/GenBank/DDBJ whole genome shotgun (WGS) entry which is preliminary data.</text>
</comment>
<evidence type="ECO:0000313" key="13">
    <source>
        <dbReference type="Proteomes" id="UP000193160"/>
    </source>
</evidence>
<comment type="similarity">
    <text evidence="9">Belongs to the GTP-binding SRP family. FtsY subfamily.</text>
</comment>
<dbReference type="SUPFAM" id="SSF52540">
    <property type="entry name" value="P-loop containing nucleoside triphosphate hydrolases"/>
    <property type="match status" value="1"/>
</dbReference>
<dbReference type="AlphaFoldDB" id="A0A1X1ICV5"/>
<dbReference type="RefSeq" id="WP_084849736.1">
    <property type="nucleotide sequence ID" value="NZ_NCUI01000024.1"/>
</dbReference>
<keyword evidence="5 9" id="KW-0342">GTP-binding</keyword>
<keyword evidence="13" id="KW-1185">Reference proteome</keyword>
<comment type="function">
    <text evidence="9">Involved in targeting and insertion of nascent membrane proteins into the cytoplasmic membrane. Acts as a receptor for the complex formed by the signal recognition particle (SRP) and the ribosome-nascent chain (RNC).</text>
</comment>
<feature type="binding site" evidence="9">
    <location>
        <begin position="239"/>
        <end position="246"/>
    </location>
    <ligand>
        <name>GTP</name>
        <dbReference type="ChEBI" id="CHEBI:37565"/>
    </ligand>
</feature>
<evidence type="ECO:0000256" key="1">
    <source>
        <dbReference type="ARBA" id="ARBA00022475"/>
    </source>
</evidence>
<name>A0A1X1ICV5_STROR</name>
<dbReference type="GO" id="GO:0005525">
    <property type="term" value="F:GTP binding"/>
    <property type="evidence" value="ECO:0007669"/>
    <property type="project" value="UniProtKB-UniRule"/>
</dbReference>
<dbReference type="HAMAP" id="MF_00920">
    <property type="entry name" value="FtsY"/>
    <property type="match status" value="1"/>
</dbReference>
<dbReference type="InterPro" id="IPR013822">
    <property type="entry name" value="Signal_recog_particl_SRP54_hlx"/>
</dbReference>
<organism evidence="12 13">
    <name type="scientific">Streptococcus oralis subsp. oralis</name>
    <dbReference type="NCBI Taxonomy" id="1891914"/>
    <lineage>
        <taxon>Bacteria</taxon>
        <taxon>Bacillati</taxon>
        <taxon>Bacillota</taxon>
        <taxon>Bacilli</taxon>
        <taxon>Lactobacillales</taxon>
        <taxon>Streptococcaceae</taxon>
        <taxon>Streptococcus</taxon>
    </lineage>
</organism>
<dbReference type="InterPro" id="IPR027417">
    <property type="entry name" value="P-loop_NTPase"/>
</dbReference>
<evidence type="ECO:0000256" key="9">
    <source>
        <dbReference type="HAMAP-Rule" id="MF_00920"/>
    </source>
</evidence>
<feature type="region of interest" description="Disordered" evidence="10">
    <location>
        <begin position="27"/>
        <end position="64"/>
    </location>
</feature>
<sequence>MGLFDRLFGKKEEPKIEDIVKEALENLDLSEEVEENQTAVEETSQEETTRDKVEETPAQEETPQILTEEVIELEAVEETAQEELEPESDELERFQEPEEILKEESQETVEFEERLASEVVEEELPQVEETVQEKYDRSLKKTRTGFGARLNAFFANFRSVDEEFFEELEELLIMSDVGVQVASNLTEELRYEAKLENAKKPDALRRVIIEKLVELYEKDGNYDEQIHFQDGLTVMLFVGVNGVGKTTSIGKLAHRYKQAGKKVMLVAADTFRAGAVAQLAEWGRRVDVPVVTGPEKADPASVVFDGMERAVAEGIDILMIDTAGRLQNKDNLMAELEKIGRIIKRVVPEAPHETFLALDASTGQNALVQAKEFSKITPLTGIVLTKIDGTARGGVVLAIREELNIPVKLIGFGEKIDDIGEFNSENFMKGLLEGLI</sequence>
<dbReference type="EMBL" id="NCUT01000029">
    <property type="protein sequence ID" value="ORO70972.1"/>
    <property type="molecule type" value="Genomic_DNA"/>
</dbReference>
<evidence type="ECO:0000256" key="5">
    <source>
        <dbReference type="ARBA" id="ARBA00023134"/>
    </source>
</evidence>
<dbReference type="GO" id="GO:0005886">
    <property type="term" value="C:plasma membrane"/>
    <property type="evidence" value="ECO:0007669"/>
    <property type="project" value="UniProtKB-SubCell"/>
</dbReference>
<dbReference type="SUPFAM" id="SSF47364">
    <property type="entry name" value="Domain of the SRP/SRP receptor G-proteins"/>
    <property type="match status" value="1"/>
</dbReference>
<protein>
    <recommendedName>
        <fullName evidence="9">Signal recognition particle receptor FtsY</fullName>
        <shortName evidence="9">SRP receptor</shortName>
        <ecNumber evidence="9">3.6.5.4</ecNumber>
    </recommendedName>
</protein>
<evidence type="ECO:0000256" key="6">
    <source>
        <dbReference type="ARBA" id="ARBA00023136"/>
    </source>
</evidence>
<dbReference type="SMART" id="SM00382">
    <property type="entry name" value="AAA"/>
    <property type="match status" value="1"/>
</dbReference>
<feature type="domain" description="SRP54-type proteins GTP-binding" evidence="11">
    <location>
        <begin position="406"/>
        <end position="419"/>
    </location>
</feature>
<evidence type="ECO:0000256" key="10">
    <source>
        <dbReference type="SAM" id="MobiDB-lite"/>
    </source>
</evidence>
<dbReference type="GO" id="GO:0003924">
    <property type="term" value="F:GTPase activity"/>
    <property type="evidence" value="ECO:0007669"/>
    <property type="project" value="UniProtKB-UniRule"/>
</dbReference>
<proteinExistence type="inferred from homology"/>
<dbReference type="InterPro" id="IPR042101">
    <property type="entry name" value="SRP54_N_sf"/>
</dbReference>
<keyword evidence="6 9" id="KW-0472">Membrane</keyword>
<dbReference type="Gene3D" id="3.40.50.300">
    <property type="entry name" value="P-loop containing nucleotide triphosphate hydrolases"/>
    <property type="match status" value="1"/>
</dbReference>
<dbReference type="InterPro" id="IPR000897">
    <property type="entry name" value="SRP54_GTPase_dom"/>
</dbReference>
<dbReference type="InterPro" id="IPR003593">
    <property type="entry name" value="AAA+_ATPase"/>
</dbReference>
<comment type="subunit">
    <text evidence="9">Part of the signal recognition particle protein translocation system, which is composed of SRP and FtsY.</text>
</comment>
<dbReference type="Gene3D" id="1.20.120.140">
    <property type="entry name" value="Signal recognition particle SRP54, nucleotide-binding domain"/>
    <property type="match status" value="1"/>
</dbReference>
<dbReference type="SMART" id="SM00962">
    <property type="entry name" value="SRP54"/>
    <property type="match status" value="1"/>
</dbReference>
<evidence type="ECO:0000256" key="8">
    <source>
        <dbReference type="ARBA" id="ARBA00048027"/>
    </source>
</evidence>
<dbReference type="FunFam" id="1.20.120.140:FF:000002">
    <property type="entry name" value="Signal recognition particle receptor FtsY"/>
    <property type="match status" value="1"/>
</dbReference>
<dbReference type="FunFam" id="3.40.50.300:FF:000053">
    <property type="entry name" value="Signal recognition particle receptor FtsY"/>
    <property type="match status" value="1"/>
</dbReference>
<comment type="subcellular location">
    <subcellularLocation>
        <location evidence="9">Cell membrane</location>
        <topology evidence="9">Peripheral membrane protein</topology>
        <orientation evidence="9">Cytoplasmic side</orientation>
    </subcellularLocation>
    <subcellularLocation>
        <location evidence="9">Cytoplasm</location>
    </subcellularLocation>
</comment>
<dbReference type="EC" id="3.6.5.4" evidence="9"/>
<reference evidence="12 13" key="1">
    <citation type="journal article" date="2016" name="Eur. J. Clin. Microbiol. Infect. Dis.">
        <title>Whole genome sequencing as a tool for phylogenetic analysis of clinical strains of Mitis group streptococci.</title>
        <authorList>
            <person name="Rasmussen L.H."/>
            <person name="Dargis R."/>
            <person name="Hojholt K."/>
            <person name="Christensen J.J."/>
            <person name="Skovgaard O."/>
            <person name="Justesen U.S."/>
            <person name="Rosenvinge F.S."/>
            <person name="Moser C."/>
            <person name="Lukjancenko O."/>
            <person name="Rasmussen S."/>
            <person name="Nielsen X.C."/>
        </authorList>
    </citation>
    <scope>NUCLEOTIDE SEQUENCE [LARGE SCALE GENOMIC DNA]</scope>
    <source>
        <strain evidence="12 13">B_007274_11</strain>
    </source>
</reference>
<dbReference type="Proteomes" id="UP000193160">
    <property type="component" value="Unassembled WGS sequence"/>
</dbReference>
<dbReference type="InterPro" id="IPR004390">
    <property type="entry name" value="SR_rcpt_FtsY"/>
</dbReference>
<keyword evidence="4 9" id="KW-0378">Hydrolase</keyword>
<comment type="catalytic activity">
    <reaction evidence="8 9">
        <text>GTP + H2O = GDP + phosphate + H(+)</text>
        <dbReference type="Rhea" id="RHEA:19669"/>
        <dbReference type="ChEBI" id="CHEBI:15377"/>
        <dbReference type="ChEBI" id="CHEBI:15378"/>
        <dbReference type="ChEBI" id="CHEBI:37565"/>
        <dbReference type="ChEBI" id="CHEBI:43474"/>
        <dbReference type="ChEBI" id="CHEBI:58189"/>
        <dbReference type="EC" id="3.6.5.4"/>
    </reaction>
</comment>
<keyword evidence="2 9" id="KW-0963">Cytoplasm</keyword>
<dbReference type="PANTHER" id="PTHR43134">
    <property type="entry name" value="SIGNAL RECOGNITION PARTICLE RECEPTOR SUBUNIT ALPHA"/>
    <property type="match status" value="1"/>
</dbReference>
<evidence type="ECO:0000313" key="12">
    <source>
        <dbReference type="EMBL" id="ORO70972.1"/>
    </source>
</evidence>
<accession>A0A1X1ICV5</accession>
<keyword evidence="7 9" id="KW-0675">Receptor</keyword>
<feature type="binding site" evidence="9">
    <location>
        <begin position="321"/>
        <end position="325"/>
    </location>
    <ligand>
        <name>GTP</name>
        <dbReference type="ChEBI" id="CHEBI:37565"/>
    </ligand>
</feature>
<evidence type="ECO:0000259" key="11">
    <source>
        <dbReference type="PROSITE" id="PS00300"/>
    </source>
</evidence>
<dbReference type="Pfam" id="PF00448">
    <property type="entry name" value="SRP54"/>
    <property type="match status" value="1"/>
</dbReference>
<dbReference type="SMART" id="SM00963">
    <property type="entry name" value="SRP54_N"/>
    <property type="match status" value="1"/>
</dbReference>
<evidence type="ECO:0000256" key="7">
    <source>
        <dbReference type="ARBA" id="ARBA00023170"/>
    </source>
</evidence>
<evidence type="ECO:0000256" key="4">
    <source>
        <dbReference type="ARBA" id="ARBA00022801"/>
    </source>
</evidence>
<dbReference type="GO" id="GO:0005737">
    <property type="term" value="C:cytoplasm"/>
    <property type="evidence" value="ECO:0007669"/>
    <property type="project" value="UniProtKB-SubCell"/>
</dbReference>
<dbReference type="NCBIfam" id="TIGR00064">
    <property type="entry name" value="ftsY"/>
    <property type="match status" value="1"/>
</dbReference>
<dbReference type="Pfam" id="PF02881">
    <property type="entry name" value="SRP54_N"/>
    <property type="match status" value="1"/>
</dbReference>
<dbReference type="GO" id="GO:0006614">
    <property type="term" value="P:SRP-dependent cotranslational protein targeting to membrane"/>
    <property type="evidence" value="ECO:0007669"/>
    <property type="project" value="InterPro"/>
</dbReference>
<evidence type="ECO:0000256" key="2">
    <source>
        <dbReference type="ARBA" id="ARBA00022490"/>
    </source>
</evidence>